<keyword evidence="2" id="KW-0732">Signal</keyword>
<keyword evidence="4" id="KW-1185">Reference proteome</keyword>
<evidence type="ECO:0000256" key="1">
    <source>
        <dbReference type="SAM" id="Coils"/>
    </source>
</evidence>
<dbReference type="RefSeq" id="WP_103726294.1">
    <property type="nucleotide sequence ID" value="NZ_PQNY01000010.1"/>
</dbReference>
<accession>A0A2S4N6T9</accession>
<dbReference type="Proteomes" id="UP000237056">
    <property type="component" value="Unassembled WGS sequence"/>
</dbReference>
<evidence type="ECO:0000256" key="2">
    <source>
        <dbReference type="SAM" id="SignalP"/>
    </source>
</evidence>
<feature type="coiled-coil region" evidence="1">
    <location>
        <begin position="22"/>
        <end position="100"/>
    </location>
</feature>
<dbReference type="EMBL" id="PQNY01000010">
    <property type="protein sequence ID" value="POS01439.1"/>
    <property type="molecule type" value="Genomic_DNA"/>
</dbReference>
<evidence type="ECO:0000313" key="3">
    <source>
        <dbReference type="EMBL" id="POS01439.1"/>
    </source>
</evidence>
<reference evidence="3 4" key="1">
    <citation type="submission" date="2018-01" db="EMBL/GenBank/DDBJ databases">
        <title>Genomic Encyclopedia of Type Strains, Phase I: the one thousand microbial genomes (KMG-I) project.</title>
        <authorList>
            <person name="Goeker M."/>
        </authorList>
    </citation>
    <scope>NUCLEOTIDE SEQUENCE [LARGE SCALE GENOMIC DNA]</scope>
    <source>
        <strain evidence="3 4">DSM 17960</strain>
    </source>
</reference>
<sequence length="346" mass="40406">MRNLFYYTVFLLSFMISKTFAQNTFEKKVSELSNKMEQITNQEKETLKKEIEEVNIQLDKGLITNEKAVERKKQLAEARATIIENKIAVVQQELNALIQDKIDGKIAEKDSVLIDYGYGKIYKKRIYAHKSNLRTTTQFVFAAGLNNIITDGKDLEHSDYRVWGSHFYEWGITYNTRIFKNDNLLHFKYGWSVMYNNLRPTDNRYFVKNQEITRLETHPLDLKESRLRNVYLVFPAHLEFDFTPKKLSKDGTKTHFRTHESVRFGIGGYAGIRIKSKQILKYKLDGDNVKDKQKGNFNASDFSYGLSAYIGHRATSLYLKYDLNTLFKDNAVKQNNVSLGVRFDFN</sequence>
<feature type="signal peptide" evidence="2">
    <location>
        <begin position="1"/>
        <end position="21"/>
    </location>
</feature>
<gene>
    <name evidence="3" type="ORF">Q361_11022</name>
</gene>
<dbReference type="OrthoDB" id="1466811at2"/>
<proteinExistence type="predicted"/>
<evidence type="ECO:0008006" key="5">
    <source>
        <dbReference type="Google" id="ProtNLM"/>
    </source>
</evidence>
<protein>
    <recommendedName>
        <fullName evidence="5">Outer membrane protein with beta-barrel domain</fullName>
    </recommendedName>
</protein>
<feature type="chain" id="PRO_5015783666" description="Outer membrane protein with beta-barrel domain" evidence="2">
    <location>
        <begin position="22"/>
        <end position="346"/>
    </location>
</feature>
<evidence type="ECO:0000313" key="4">
    <source>
        <dbReference type="Proteomes" id="UP000237056"/>
    </source>
</evidence>
<keyword evidence="1" id="KW-0175">Coiled coil</keyword>
<comment type="caution">
    <text evidence="3">The sequence shown here is derived from an EMBL/GenBank/DDBJ whole genome shotgun (WGS) entry which is preliminary data.</text>
</comment>
<organism evidence="3 4">
    <name type="scientific">Flavobacterium croceum DSM 17960</name>
    <dbReference type="NCBI Taxonomy" id="1121886"/>
    <lineage>
        <taxon>Bacteria</taxon>
        <taxon>Pseudomonadati</taxon>
        <taxon>Bacteroidota</taxon>
        <taxon>Flavobacteriia</taxon>
        <taxon>Flavobacteriales</taxon>
        <taxon>Flavobacteriaceae</taxon>
        <taxon>Flavobacterium</taxon>
    </lineage>
</organism>
<name>A0A2S4N6T9_9FLAO</name>
<dbReference type="AlphaFoldDB" id="A0A2S4N6T9"/>